<dbReference type="PANTHER" id="PTHR34501">
    <property type="entry name" value="PROTEIN YDDL-RELATED"/>
    <property type="match status" value="1"/>
</dbReference>
<keyword evidence="7" id="KW-0406">Ion transport</keyword>
<reference evidence="12 13" key="1">
    <citation type="journal article" date="2021" name="Sci. Rep.">
        <title>The distribution of antibiotic resistance genes in chicken gut microbiota commensals.</title>
        <authorList>
            <person name="Juricova H."/>
            <person name="Matiasovicova J."/>
            <person name="Kubasova T."/>
            <person name="Cejkova D."/>
            <person name="Rychlik I."/>
        </authorList>
    </citation>
    <scope>NUCLEOTIDE SEQUENCE [LARGE SCALE GENOMIC DNA]</scope>
    <source>
        <strain evidence="12 13">An562</strain>
    </source>
</reference>
<name>A0ABS2GVI0_9BURK</name>
<dbReference type="Gene3D" id="2.40.160.10">
    <property type="entry name" value="Porin"/>
    <property type="match status" value="1"/>
</dbReference>
<evidence type="ECO:0000256" key="5">
    <source>
        <dbReference type="ARBA" id="ARBA00022692"/>
    </source>
</evidence>
<evidence type="ECO:0000256" key="3">
    <source>
        <dbReference type="ARBA" id="ARBA00022448"/>
    </source>
</evidence>
<evidence type="ECO:0000259" key="11">
    <source>
        <dbReference type="Pfam" id="PF13609"/>
    </source>
</evidence>
<dbReference type="Proteomes" id="UP000777002">
    <property type="component" value="Unassembled WGS sequence"/>
</dbReference>
<dbReference type="InterPro" id="IPR050298">
    <property type="entry name" value="Gram-neg_bact_OMP"/>
</dbReference>
<evidence type="ECO:0000313" key="12">
    <source>
        <dbReference type="EMBL" id="MBM6929221.1"/>
    </source>
</evidence>
<organism evidence="12 13">
    <name type="scientific">Parasutterella secunda</name>
    <dbReference type="NCBI Taxonomy" id="626947"/>
    <lineage>
        <taxon>Bacteria</taxon>
        <taxon>Pseudomonadati</taxon>
        <taxon>Pseudomonadota</taxon>
        <taxon>Betaproteobacteria</taxon>
        <taxon>Burkholderiales</taxon>
        <taxon>Sutterellaceae</taxon>
        <taxon>Parasutterella</taxon>
    </lineage>
</organism>
<keyword evidence="6" id="KW-0732">Signal</keyword>
<evidence type="ECO:0000256" key="1">
    <source>
        <dbReference type="ARBA" id="ARBA00004571"/>
    </source>
</evidence>
<evidence type="ECO:0000256" key="4">
    <source>
        <dbReference type="ARBA" id="ARBA00022452"/>
    </source>
</evidence>
<keyword evidence="10" id="KW-0998">Cell outer membrane</keyword>
<proteinExistence type="predicted"/>
<keyword evidence="9" id="KW-0472">Membrane</keyword>
<keyword evidence="13" id="KW-1185">Reference proteome</keyword>
<dbReference type="InterPro" id="IPR001702">
    <property type="entry name" value="Porin_Gram-ve"/>
</dbReference>
<evidence type="ECO:0000256" key="10">
    <source>
        <dbReference type="ARBA" id="ARBA00023237"/>
    </source>
</evidence>
<gene>
    <name evidence="12" type="ORF">H5985_08080</name>
</gene>
<dbReference type="InterPro" id="IPR033900">
    <property type="entry name" value="Gram_neg_porin_domain"/>
</dbReference>
<dbReference type="SUPFAM" id="SSF56935">
    <property type="entry name" value="Porins"/>
    <property type="match status" value="1"/>
</dbReference>
<sequence>MDGKTHESSDHWGVASGTNTASVIGLRGTENISDNLSVGFVLENSFNSDDGTLAEEDTLFDKEAQLFVTSSFGTLGLGRMGALTAGEGTYDIFMANGDAMDGGYADYIGAGYWMDRGIYDNTITFQSPEFAGITAFAQYSFGTSGDDALPSRDKERYAALGATFTAGNFSAVAVVDTVMKNRQTVLGYDKDIDDAMAFSVGANYDMGFMKPFIGFQYGQHEQMIGGVPGIETEETETYVGDLDGYAVAVGSAFPIWGGELQVSVYYADGDGKAYWYENSIMDGESSEISKMDVKRYGVALFHNYELSKRTSLYAGVGYDYQEYDERIMNSTEKEHFEQDSIQVGIGLVHNF</sequence>
<dbReference type="EMBL" id="JACJKX010000016">
    <property type="protein sequence ID" value="MBM6929221.1"/>
    <property type="molecule type" value="Genomic_DNA"/>
</dbReference>
<keyword evidence="3" id="KW-0813">Transport</keyword>
<evidence type="ECO:0000256" key="8">
    <source>
        <dbReference type="ARBA" id="ARBA00023114"/>
    </source>
</evidence>
<dbReference type="PRINTS" id="PR00182">
    <property type="entry name" value="ECOLNEIPORIN"/>
</dbReference>
<accession>A0ABS2GVI0</accession>
<evidence type="ECO:0000256" key="6">
    <source>
        <dbReference type="ARBA" id="ARBA00022729"/>
    </source>
</evidence>
<comment type="caution">
    <text evidence="12">The sequence shown here is derived from an EMBL/GenBank/DDBJ whole genome shotgun (WGS) entry which is preliminary data.</text>
</comment>
<dbReference type="RefSeq" id="WP_205050814.1">
    <property type="nucleotide sequence ID" value="NZ_JACJKX010000016.1"/>
</dbReference>
<comment type="subunit">
    <text evidence="2">Homotrimer.</text>
</comment>
<feature type="domain" description="Porin" evidence="11">
    <location>
        <begin position="8"/>
        <end position="320"/>
    </location>
</feature>
<dbReference type="Pfam" id="PF13609">
    <property type="entry name" value="Porin_4"/>
    <property type="match status" value="1"/>
</dbReference>
<dbReference type="CDD" id="cd00342">
    <property type="entry name" value="gram_neg_porins"/>
    <property type="match status" value="1"/>
</dbReference>
<evidence type="ECO:0000256" key="7">
    <source>
        <dbReference type="ARBA" id="ARBA00023065"/>
    </source>
</evidence>
<evidence type="ECO:0000313" key="13">
    <source>
        <dbReference type="Proteomes" id="UP000777002"/>
    </source>
</evidence>
<keyword evidence="5" id="KW-0812">Transmembrane</keyword>
<comment type="subcellular location">
    <subcellularLocation>
        <location evidence="1">Cell outer membrane</location>
        <topology evidence="1">Multi-pass membrane protein</topology>
    </subcellularLocation>
</comment>
<evidence type="ECO:0000256" key="2">
    <source>
        <dbReference type="ARBA" id="ARBA00011233"/>
    </source>
</evidence>
<keyword evidence="4" id="KW-1134">Transmembrane beta strand</keyword>
<dbReference type="InterPro" id="IPR023614">
    <property type="entry name" value="Porin_dom_sf"/>
</dbReference>
<protein>
    <submittedName>
        <fullName evidence="12">Porin</fullName>
    </submittedName>
</protein>
<evidence type="ECO:0000256" key="9">
    <source>
        <dbReference type="ARBA" id="ARBA00023136"/>
    </source>
</evidence>
<dbReference type="PANTHER" id="PTHR34501:SF9">
    <property type="entry name" value="MAJOR OUTER MEMBRANE PROTEIN P.IA"/>
    <property type="match status" value="1"/>
</dbReference>
<keyword evidence="8" id="KW-0626">Porin</keyword>